<dbReference type="EMBL" id="AKHW03000416">
    <property type="protein sequence ID" value="KYO47569.1"/>
    <property type="molecule type" value="Genomic_DNA"/>
</dbReference>
<proteinExistence type="predicted"/>
<evidence type="ECO:0000313" key="3">
    <source>
        <dbReference type="Proteomes" id="UP000050525"/>
    </source>
</evidence>
<gene>
    <name evidence="2" type="ORF">Y1Q_0019682</name>
</gene>
<dbReference type="AlphaFoldDB" id="A0A151PF03"/>
<keyword evidence="3" id="KW-1185">Reference proteome</keyword>
<protein>
    <submittedName>
        <fullName evidence="2">Uncharacterized protein</fullName>
    </submittedName>
</protein>
<keyword evidence="1" id="KW-1133">Transmembrane helix</keyword>
<sequence length="72" mass="8064">MKGAFSLKRLKTTALHDRAQQNDEDQSIPIISPAVFCALLHSKTTLLLVFLLCNVMSQMKIEALGRLTPMYT</sequence>
<accession>A0A151PF03</accession>
<reference evidence="2 3" key="1">
    <citation type="journal article" date="2012" name="Genome Biol.">
        <title>Sequencing three crocodilian genomes to illuminate the evolution of archosaurs and amniotes.</title>
        <authorList>
            <person name="St John J.A."/>
            <person name="Braun E.L."/>
            <person name="Isberg S.R."/>
            <person name="Miles L.G."/>
            <person name="Chong A.Y."/>
            <person name="Gongora J."/>
            <person name="Dalzell P."/>
            <person name="Moran C."/>
            <person name="Bed'hom B."/>
            <person name="Abzhanov A."/>
            <person name="Burgess S.C."/>
            <person name="Cooksey A.M."/>
            <person name="Castoe T.A."/>
            <person name="Crawford N.G."/>
            <person name="Densmore L.D."/>
            <person name="Drew J.C."/>
            <person name="Edwards S.V."/>
            <person name="Faircloth B.C."/>
            <person name="Fujita M.K."/>
            <person name="Greenwold M.J."/>
            <person name="Hoffmann F.G."/>
            <person name="Howard J.M."/>
            <person name="Iguchi T."/>
            <person name="Janes D.E."/>
            <person name="Khan S.Y."/>
            <person name="Kohno S."/>
            <person name="de Koning A.J."/>
            <person name="Lance S.L."/>
            <person name="McCarthy F.M."/>
            <person name="McCormack J.E."/>
            <person name="Merchant M.E."/>
            <person name="Peterson D.G."/>
            <person name="Pollock D.D."/>
            <person name="Pourmand N."/>
            <person name="Raney B.J."/>
            <person name="Roessler K.A."/>
            <person name="Sanford J.R."/>
            <person name="Sawyer R.H."/>
            <person name="Schmidt C.J."/>
            <person name="Triplett E.W."/>
            <person name="Tuberville T.D."/>
            <person name="Venegas-Anaya M."/>
            <person name="Howard J.T."/>
            <person name="Jarvis E.D."/>
            <person name="Guillette L.J.Jr."/>
            <person name="Glenn T.C."/>
            <person name="Green R.E."/>
            <person name="Ray D.A."/>
        </authorList>
    </citation>
    <scope>NUCLEOTIDE SEQUENCE [LARGE SCALE GENOMIC DNA]</scope>
    <source>
        <strain evidence="2">KSC_2009_1</strain>
    </source>
</reference>
<evidence type="ECO:0000313" key="2">
    <source>
        <dbReference type="EMBL" id="KYO47569.1"/>
    </source>
</evidence>
<comment type="caution">
    <text evidence="2">The sequence shown here is derived from an EMBL/GenBank/DDBJ whole genome shotgun (WGS) entry which is preliminary data.</text>
</comment>
<keyword evidence="1" id="KW-0472">Membrane</keyword>
<name>A0A151PF03_ALLMI</name>
<evidence type="ECO:0000256" key="1">
    <source>
        <dbReference type="SAM" id="Phobius"/>
    </source>
</evidence>
<keyword evidence="1" id="KW-0812">Transmembrane</keyword>
<feature type="transmembrane region" description="Helical" evidence="1">
    <location>
        <begin position="30"/>
        <end position="53"/>
    </location>
</feature>
<dbReference type="Proteomes" id="UP000050525">
    <property type="component" value="Unassembled WGS sequence"/>
</dbReference>
<organism evidence="2 3">
    <name type="scientific">Alligator mississippiensis</name>
    <name type="common">American alligator</name>
    <dbReference type="NCBI Taxonomy" id="8496"/>
    <lineage>
        <taxon>Eukaryota</taxon>
        <taxon>Metazoa</taxon>
        <taxon>Chordata</taxon>
        <taxon>Craniata</taxon>
        <taxon>Vertebrata</taxon>
        <taxon>Euteleostomi</taxon>
        <taxon>Archelosauria</taxon>
        <taxon>Archosauria</taxon>
        <taxon>Crocodylia</taxon>
        <taxon>Alligatoridae</taxon>
        <taxon>Alligatorinae</taxon>
        <taxon>Alligator</taxon>
    </lineage>
</organism>